<protein>
    <recommendedName>
        <fullName evidence="3">G domain-containing protein</fullName>
    </recommendedName>
</protein>
<dbReference type="PANTHER" id="PTHR46411:SF2">
    <property type="entry name" value="AAA+ ATPASE DOMAIN-CONTAINING PROTEIN"/>
    <property type="match status" value="1"/>
</dbReference>
<organism evidence="1 2">
    <name type="scientific">Zopfia rhizophila CBS 207.26</name>
    <dbReference type="NCBI Taxonomy" id="1314779"/>
    <lineage>
        <taxon>Eukaryota</taxon>
        <taxon>Fungi</taxon>
        <taxon>Dikarya</taxon>
        <taxon>Ascomycota</taxon>
        <taxon>Pezizomycotina</taxon>
        <taxon>Dothideomycetes</taxon>
        <taxon>Dothideomycetes incertae sedis</taxon>
        <taxon>Zopfiaceae</taxon>
        <taxon>Zopfia</taxon>
    </lineage>
</organism>
<feature type="non-terminal residue" evidence="1">
    <location>
        <position position="1"/>
    </location>
</feature>
<evidence type="ECO:0008006" key="3">
    <source>
        <dbReference type="Google" id="ProtNLM"/>
    </source>
</evidence>
<keyword evidence="2" id="KW-1185">Reference proteome</keyword>
<sequence>VILLLNKADIFIKQRITKNILYNTLVTIFLRKFKYFKEVLFLTTNHIQTFNKVIINKIHLII</sequence>
<dbReference type="AlphaFoldDB" id="A0A6A6EQW1"/>
<name>A0A6A6EQW1_9PEZI</name>
<evidence type="ECO:0000313" key="1">
    <source>
        <dbReference type="EMBL" id="KAF2193661.1"/>
    </source>
</evidence>
<proteinExistence type="predicted"/>
<gene>
    <name evidence="1" type="ORF">K469DRAFT_550572</name>
</gene>
<dbReference type="Proteomes" id="UP000800200">
    <property type="component" value="Unassembled WGS sequence"/>
</dbReference>
<dbReference type="PANTHER" id="PTHR46411">
    <property type="entry name" value="FAMILY ATPASE, PUTATIVE-RELATED"/>
    <property type="match status" value="1"/>
</dbReference>
<dbReference type="OrthoDB" id="3556775at2759"/>
<accession>A0A6A6EQW1</accession>
<reference evidence="1" key="1">
    <citation type="journal article" date="2020" name="Stud. Mycol.">
        <title>101 Dothideomycetes genomes: a test case for predicting lifestyles and emergence of pathogens.</title>
        <authorList>
            <person name="Haridas S."/>
            <person name="Albert R."/>
            <person name="Binder M."/>
            <person name="Bloem J."/>
            <person name="Labutti K."/>
            <person name="Salamov A."/>
            <person name="Andreopoulos B."/>
            <person name="Baker S."/>
            <person name="Barry K."/>
            <person name="Bills G."/>
            <person name="Bluhm B."/>
            <person name="Cannon C."/>
            <person name="Castanera R."/>
            <person name="Culley D."/>
            <person name="Daum C."/>
            <person name="Ezra D."/>
            <person name="Gonzalez J."/>
            <person name="Henrissat B."/>
            <person name="Kuo A."/>
            <person name="Liang C."/>
            <person name="Lipzen A."/>
            <person name="Lutzoni F."/>
            <person name="Magnuson J."/>
            <person name="Mondo S."/>
            <person name="Nolan M."/>
            <person name="Ohm R."/>
            <person name="Pangilinan J."/>
            <person name="Park H.-J."/>
            <person name="Ramirez L."/>
            <person name="Alfaro M."/>
            <person name="Sun H."/>
            <person name="Tritt A."/>
            <person name="Yoshinaga Y."/>
            <person name="Zwiers L.-H."/>
            <person name="Turgeon B."/>
            <person name="Goodwin S."/>
            <person name="Spatafora J."/>
            <person name="Crous P."/>
            <person name="Grigoriev I."/>
        </authorList>
    </citation>
    <scope>NUCLEOTIDE SEQUENCE</scope>
    <source>
        <strain evidence="1">CBS 207.26</strain>
    </source>
</reference>
<dbReference type="EMBL" id="ML994613">
    <property type="protein sequence ID" value="KAF2193661.1"/>
    <property type="molecule type" value="Genomic_DNA"/>
</dbReference>
<evidence type="ECO:0000313" key="2">
    <source>
        <dbReference type="Proteomes" id="UP000800200"/>
    </source>
</evidence>